<name>A0A9W9SHN5_9EURO</name>
<dbReference type="RefSeq" id="XP_056482554.1">
    <property type="nucleotide sequence ID" value="XM_056636524.1"/>
</dbReference>
<gene>
    <name evidence="2" type="ORF">N7509_011887</name>
</gene>
<feature type="compositionally biased region" description="Basic residues" evidence="1">
    <location>
        <begin position="1"/>
        <end position="14"/>
    </location>
</feature>
<keyword evidence="3" id="KW-1185">Reference proteome</keyword>
<evidence type="ECO:0000313" key="2">
    <source>
        <dbReference type="EMBL" id="KAJ5378768.1"/>
    </source>
</evidence>
<dbReference type="AlphaFoldDB" id="A0A9W9SHN5"/>
<comment type="caution">
    <text evidence="2">The sequence shown here is derived from an EMBL/GenBank/DDBJ whole genome shotgun (WGS) entry which is preliminary data.</text>
</comment>
<feature type="region of interest" description="Disordered" evidence="1">
    <location>
        <begin position="1"/>
        <end position="22"/>
    </location>
</feature>
<organism evidence="2 3">
    <name type="scientific">Penicillium cosmopolitanum</name>
    <dbReference type="NCBI Taxonomy" id="1131564"/>
    <lineage>
        <taxon>Eukaryota</taxon>
        <taxon>Fungi</taxon>
        <taxon>Dikarya</taxon>
        <taxon>Ascomycota</taxon>
        <taxon>Pezizomycotina</taxon>
        <taxon>Eurotiomycetes</taxon>
        <taxon>Eurotiomycetidae</taxon>
        <taxon>Eurotiales</taxon>
        <taxon>Aspergillaceae</taxon>
        <taxon>Penicillium</taxon>
    </lineage>
</organism>
<dbReference type="Proteomes" id="UP001147747">
    <property type="component" value="Unassembled WGS sequence"/>
</dbReference>
<accession>A0A9W9SHN5</accession>
<reference evidence="2" key="2">
    <citation type="journal article" date="2023" name="IMA Fungus">
        <title>Comparative genomic study of the Penicillium genus elucidates a diverse pangenome and 15 lateral gene transfer events.</title>
        <authorList>
            <person name="Petersen C."/>
            <person name="Sorensen T."/>
            <person name="Nielsen M.R."/>
            <person name="Sondergaard T.E."/>
            <person name="Sorensen J.L."/>
            <person name="Fitzpatrick D.A."/>
            <person name="Frisvad J.C."/>
            <person name="Nielsen K.L."/>
        </authorList>
    </citation>
    <scope>NUCLEOTIDE SEQUENCE</scope>
    <source>
        <strain evidence="2">IBT 29677</strain>
    </source>
</reference>
<evidence type="ECO:0000256" key="1">
    <source>
        <dbReference type="SAM" id="MobiDB-lite"/>
    </source>
</evidence>
<sequence length="88" mass="10225">MAMKRVGRLRRRLRDRPLRPSGTKTFSIVPASSLRYYVLTPAILPTTFYRNRRDKLLPAGGERALAIKLNPIAHPEIKKEYFGQRLDF</sequence>
<dbReference type="EMBL" id="JAPZBU010000011">
    <property type="protein sequence ID" value="KAJ5378768.1"/>
    <property type="molecule type" value="Genomic_DNA"/>
</dbReference>
<proteinExistence type="predicted"/>
<protein>
    <submittedName>
        <fullName evidence="2">Uncharacterized protein</fullName>
    </submittedName>
</protein>
<evidence type="ECO:0000313" key="3">
    <source>
        <dbReference type="Proteomes" id="UP001147747"/>
    </source>
</evidence>
<dbReference type="GeneID" id="81375504"/>
<reference evidence="2" key="1">
    <citation type="submission" date="2022-12" db="EMBL/GenBank/DDBJ databases">
        <authorList>
            <person name="Petersen C."/>
        </authorList>
    </citation>
    <scope>NUCLEOTIDE SEQUENCE</scope>
    <source>
        <strain evidence="2">IBT 29677</strain>
    </source>
</reference>